<organism evidence="3 4">
    <name type="scientific">Paracoccus spongiarum</name>
    <dbReference type="NCBI Taxonomy" id="3064387"/>
    <lineage>
        <taxon>Bacteria</taxon>
        <taxon>Pseudomonadati</taxon>
        <taxon>Pseudomonadota</taxon>
        <taxon>Alphaproteobacteria</taxon>
        <taxon>Rhodobacterales</taxon>
        <taxon>Paracoccaceae</taxon>
        <taxon>Paracoccus</taxon>
    </lineage>
</organism>
<keyword evidence="2" id="KW-0812">Transmembrane</keyword>
<sequence>MGLFAFLSMVAIYGLGGYVAGRMRTRTSTSEDEIEARDGIHGLTVWALGMILSGLLAAGAVGTGVRTVGSAATSAVEAAGSAVGGVAQGTGQLAGGIVGGVGQIAGGAISGVGQLAGGVVSGAGNAAGGQQMGGNPLDYVTDRLLRSEASAPDQFSNEQIRSEVLSILGSVLRTGDVPDEDLDEDLDYLRDALAARTSLTPAQIDARVEDAVTRTQALRDEAEKRLTDARAEAEEALAAAEAQAQKLRDETQQRVDEAQAAAVDAAEAARSAAVWSALFLAVSSLVAGLAAWMGAIRGGSDRDAGRVWTGLTRRR</sequence>
<dbReference type="RefSeq" id="WP_305964770.1">
    <property type="nucleotide sequence ID" value="NZ_JAVAMQ010000026.1"/>
</dbReference>
<keyword evidence="2" id="KW-1133">Transmembrane helix</keyword>
<keyword evidence="1" id="KW-0175">Coiled coil</keyword>
<reference evidence="3 4" key="1">
    <citation type="submission" date="2023-08" db="EMBL/GenBank/DDBJ databases">
        <authorList>
            <person name="Park J.-S."/>
        </authorList>
    </citation>
    <scope>NUCLEOTIDE SEQUENCE [LARGE SCALE GENOMIC DNA]</scope>
    <source>
        <strain evidence="3 4">2205BS29-5</strain>
    </source>
</reference>
<evidence type="ECO:0008006" key="5">
    <source>
        <dbReference type="Google" id="ProtNLM"/>
    </source>
</evidence>
<protein>
    <recommendedName>
        <fullName evidence="5">ATP synthase F0 subunit B</fullName>
    </recommendedName>
</protein>
<dbReference type="EMBL" id="JAVAMQ010000026">
    <property type="protein sequence ID" value="MDP5308937.1"/>
    <property type="molecule type" value="Genomic_DNA"/>
</dbReference>
<evidence type="ECO:0000313" key="3">
    <source>
        <dbReference type="EMBL" id="MDP5308937.1"/>
    </source>
</evidence>
<gene>
    <name evidence="3" type="ORF">Q5Y72_17805</name>
</gene>
<comment type="caution">
    <text evidence="3">The sequence shown here is derived from an EMBL/GenBank/DDBJ whole genome shotgun (WGS) entry which is preliminary data.</text>
</comment>
<keyword evidence="2" id="KW-0472">Membrane</keyword>
<name>A0ABT9JGG8_9RHOB</name>
<evidence type="ECO:0000256" key="1">
    <source>
        <dbReference type="SAM" id="Coils"/>
    </source>
</evidence>
<feature type="coiled-coil region" evidence="1">
    <location>
        <begin position="212"/>
        <end position="268"/>
    </location>
</feature>
<feature type="transmembrane region" description="Helical" evidence="2">
    <location>
        <begin position="273"/>
        <end position="296"/>
    </location>
</feature>
<dbReference type="Proteomes" id="UP001224997">
    <property type="component" value="Unassembled WGS sequence"/>
</dbReference>
<evidence type="ECO:0000313" key="4">
    <source>
        <dbReference type="Proteomes" id="UP001224997"/>
    </source>
</evidence>
<evidence type="ECO:0000256" key="2">
    <source>
        <dbReference type="SAM" id="Phobius"/>
    </source>
</evidence>
<accession>A0ABT9JGG8</accession>
<keyword evidence="4" id="KW-1185">Reference proteome</keyword>
<proteinExistence type="predicted"/>